<sequence length="51" mass="5673">MRASHIPYGHGQSIDRRFKVAGAAHIRWTGINECPYLLLNRFELSAACSSA</sequence>
<evidence type="ECO:0000313" key="2">
    <source>
        <dbReference type="Proteomes" id="UP001059596"/>
    </source>
</evidence>
<gene>
    <name evidence="1" type="ORF">M5D96_003015</name>
</gene>
<reference evidence="1" key="1">
    <citation type="journal article" date="2023" name="Genome Biol. Evol.">
        <title>Long-read-based Genome Assembly of Drosophila gunungcola Reveals Fewer Chemosensory Genes in Flower-breeding Species.</title>
        <authorList>
            <person name="Negi A."/>
            <person name="Liao B.Y."/>
            <person name="Yeh S.D."/>
        </authorList>
    </citation>
    <scope>NUCLEOTIDE SEQUENCE</scope>
    <source>
        <strain evidence="1">Sukarami</strain>
    </source>
</reference>
<evidence type="ECO:0000313" key="1">
    <source>
        <dbReference type="EMBL" id="KAI8046802.1"/>
    </source>
</evidence>
<accession>A0A9Q0BW17</accession>
<dbReference type="AlphaFoldDB" id="A0A9Q0BW17"/>
<keyword evidence="2" id="KW-1185">Reference proteome</keyword>
<name>A0A9Q0BW17_9MUSC</name>
<dbReference type="EMBL" id="JAMKOV010000001">
    <property type="protein sequence ID" value="KAI8046802.1"/>
    <property type="molecule type" value="Genomic_DNA"/>
</dbReference>
<proteinExistence type="predicted"/>
<protein>
    <submittedName>
        <fullName evidence="1">Uncharacterized protein</fullName>
    </submittedName>
</protein>
<dbReference type="Proteomes" id="UP001059596">
    <property type="component" value="Chromosome 3R"/>
</dbReference>
<comment type="caution">
    <text evidence="1">The sequence shown here is derived from an EMBL/GenBank/DDBJ whole genome shotgun (WGS) entry which is preliminary data.</text>
</comment>
<organism evidence="1 2">
    <name type="scientific">Drosophila gunungcola</name>
    <name type="common">fruit fly</name>
    <dbReference type="NCBI Taxonomy" id="103775"/>
    <lineage>
        <taxon>Eukaryota</taxon>
        <taxon>Metazoa</taxon>
        <taxon>Ecdysozoa</taxon>
        <taxon>Arthropoda</taxon>
        <taxon>Hexapoda</taxon>
        <taxon>Insecta</taxon>
        <taxon>Pterygota</taxon>
        <taxon>Neoptera</taxon>
        <taxon>Endopterygota</taxon>
        <taxon>Diptera</taxon>
        <taxon>Brachycera</taxon>
        <taxon>Muscomorpha</taxon>
        <taxon>Ephydroidea</taxon>
        <taxon>Drosophilidae</taxon>
        <taxon>Drosophila</taxon>
        <taxon>Sophophora</taxon>
    </lineage>
</organism>